<proteinExistence type="inferred from homology"/>
<reference evidence="6 7" key="1">
    <citation type="submission" date="2017-03" db="EMBL/GenBank/DDBJ databases">
        <title>Genomes of endolithic fungi from Antarctica.</title>
        <authorList>
            <person name="Coleine C."/>
            <person name="Masonjones S."/>
            <person name="Stajich J.E."/>
        </authorList>
    </citation>
    <scope>NUCLEOTIDE SEQUENCE [LARGE SCALE GENOMIC DNA]</scope>
    <source>
        <strain evidence="6 7">CCFEE 6314</strain>
    </source>
</reference>
<dbReference type="GO" id="GO:0032543">
    <property type="term" value="P:mitochondrial translation"/>
    <property type="evidence" value="ECO:0007669"/>
    <property type="project" value="TreeGrafter"/>
</dbReference>
<evidence type="ECO:0000256" key="4">
    <source>
        <dbReference type="RuleBase" id="RU004413"/>
    </source>
</evidence>
<dbReference type="GO" id="GO:0005762">
    <property type="term" value="C:mitochondrial large ribosomal subunit"/>
    <property type="evidence" value="ECO:0007669"/>
    <property type="project" value="TreeGrafter"/>
</dbReference>
<dbReference type="Gene3D" id="3.90.1170.10">
    <property type="entry name" value="Ribosomal protein L10e/L16"/>
    <property type="match status" value="1"/>
</dbReference>
<dbReference type="InterPro" id="IPR036920">
    <property type="entry name" value="Ribosomal_uL16_sf"/>
</dbReference>
<dbReference type="FunFam" id="3.90.1170.10:FF:000003">
    <property type="entry name" value="54S ribosomal protein L16, mitochondrial"/>
    <property type="match status" value="1"/>
</dbReference>
<dbReference type="SUPFAM" id="SSF54686">
    <property type="entry name" value="Ribosomal protein L16p/L10e"/>
    <property type="match status" value="1"/>
</dbReference>
<dbReference type="PANTHER" id="PTHR12220:SF13">
    <property type="entry name" value="LARGE RIBOSOMAL SUBUNIT PROTEIN UL16M"/>
    <property type="match status" value="1"/>
</dbReference>
<dbReference type="PRINTS" id="PR00060">
    <property type="entry name" value="RIBOSOMALL16"/>
</dbReference>
<organism evidence="6 7">
    <name type="scientific">Exophiala mesophila</name>
    <name type="common">Black yeast-like fungus</name>
    <dbReference type="NCBI Taxonomy" id="212818"/>
    <lineage>
        <taxon>Eukaryota</taxon>
        <taxon>Fungi</taxon>
        <taxon>Dikarya</taxon>
        <taxon>Ascomycota</taxon>
        <taxon>Pezizomycotina</taxon>
        <taxon>Eurotiomycetes</taxon>
        <taxon>Chaetothyriomycetidae</taxon>
        <taxon>Chaetothyriales</taxon>
        <taxon>Herpotrichiellaceae</taxon>
        <taxon>Exophiala</taxon>
    </lineage>
</organism>
<dbReference type="OrthoDB" id="268521at2759"/>
<dbReference type="CDD" id="cd01433">
    <property type="entry name" value="Ribosomal_L16_L10e"/>
    <property type="match status" value="1"/>
</dbReference>
<dbReference type="GO" id="GO:0019843">
    <property type="term" value="F:rRNA binding"/>
    <property type="evidence" value="ECO:0007669"/>
    <property type="project" value="InterPro"/>
</dbReference>
<name>A0A438N5E8_EXOME</name>
<dbReference type="PANTHER" id="PTHR12220">
    <property type="entry name" value="50S/60S RIBOSOMAL PROTEIN L16"/>
    <property type="match status" value="1"/>
</dbReference>
<dbReference type="AlphaFoldDB" id="A0A438N5E8"/>
<feature type="region of interest" description="Disordered" evidence="5">
    <location>
        <begin position="231"/>
        <end position="269"/>
    </location>
</feature>
<comment type="caution">
    <text evidence="6">The sequence shown here is derived from an EMBL/GenBank/DDBJ whole genome shotgun (WGS) entry which is preliminary data.</text>
</comment>
<evidence type="ECO:0000313" key="7">
    <source>
        <dbReference type="Proteomes" id="UP000288859"/>
    </source>
</evidence>
<dbReference type="Proteomes" id="UP000288859">
    <property type="component" value="Unassembled WGS sequence"/>
</dbReference>
<evidence type="ECO:0000256" key="2">
    <source>
        <dbReference type="ARBA" id="ARBA00022980"/>
    </source>
</evidence>
<dbReference type="InterPro" id="IPR000114">
    <property type="entry name" value="Ribosomal_uL16_bact-type"/>
</dbReference>
<evidence type="ECO:0000256" key="1">
    <source>
        <dbReference type="ARBA" id="ARBA00008931"/>
    </source>
</evidence>
<dbReference type="InterPro" id="IPR020798">
    <property type="entry name" value="Ribosomal_uL16_CS"/>
</dbReference>
<dbReference type="NCBIfam" id="TIGR01164">
    <property type="entry name" value="rplP_bact"/>
    <property type="match status" value="1"/>
</dbReference>
<dbReference type="PROSITE" id="PS00701">
    <property type="entry name" value="RIBOSOMAL_L16_2"/>
    <property type="match status" value="1"/>
</dbReference>
<evidence type="ECO:0000313" key="6">
    <source>
        <dbReference type="EMBL" id="RVX70956.1"/>
    </source>
</evidence>
<accession>A0A438N5E8</accession>
<keyword evidence="2 4" id="KW-0689">Ribosomal protein</keyword>
<keyword evidence="3 4" id="KW-0687">Ribonucleoprotein</keyword>
<feature type="region of interest" description="Disordered" evidence="5">
    <location>
        <begin position="68"/>
        <end position="87"/>
    </location>
</feature>
<dbReference type="GO" id="GO:0003735">
    <property type="term" value="F:structural constituent of ribosome"/>
    <property type="evidence" value="ECO:0007669"/>
    <property type="project" value="InterPro"/>
</dbReference>
<comment type="similarity">
    <text evidence="1 4">Belongs to the universal ribosomal protein uL16 family.</text>
</comment>
<dbReference type="Pfam" id="PF00252">
    <property type="entry name" value="Ribosomal_L16"/>
    <property type="match status" value="1"/>
</dbReference>
<gene>
    <name evidence="6" type="ORF">B0A52_06114</name>
</gene>
<dbReference type="VEuPathDB" id="FungiDB:PV10_01430"/>
<evidence type="ECO:0000256" key="3">
    <source>
        <dbReference type="ARBA" id="ARBA00023274"/>
    </source>
</evidence>
<dbReference type="EMBL" id="NAJM01000020">
    <property type="protein sequence ID" value="RVX70956.1"/>
    <property type="molecule type" value="Genomic_DNA"/>
</dbReference>
<evidence type="ECO:0000256" key="5">
    <source>
        <dbReference type="SAM" id="MobiDB-lite"/>
    </source>
</evidence>
<dbReference type="InterPro" id="IPR047873">
    <property type="entry name" value="Ribosomal_uL16"/>
</dbReference>
<sequence>MTGPAMGPSVACLRYLRSTTIFRKPSILMPTSSILSTQRDATVRSSQCIKTRAFSTQPSRQNWLQPVRAEKSKSMVGRPRMPTGGSTRGTTVVWGDYGLRMKDHDRRVSAKQLRIGEETIRRRLRGEHFRLYTRVSANIGVYTKGSEVRMGKGKGKFDYWAARIPVSRIVFELKGQIHEQVARDAFRLAGDKLPGLWEFVKKGDPPVVGITKLGNGVTLQSLKEARRPVVPKDKLGEVSDIVGPSGSSTAPRSVSREMDSTKTEAAISP</sequence>
<protein>
    <submittedName>
        <fullName evidence="6">Uncharacterized protein</fullName>
    </submittedName>
</protein>
<dbReference type="InterPro" id="IPR016180">
    <property type="entry name" value="Ribosomal_uL16_dom"/>
</dbReference>